<proteinExistence type="predicted"/>
<evidence type="ECO:0000313" key="2">
    <source>
        <dbReference type="Proteomes" id="UP000037084"/>
    </source>
</evidence>
<sequence length="188" mass="19892">MFVVDRDQGVRRDDPVEVAAQRGRPSQGVGPVGCLACAGAREGRRIVPVAICLGHARDSVHPVVAGHVRVAGDVGAAAFLWRSAFDTSVRADDACRLCVGFGLLHGLAGPLGLDEVGDLLLECVFGSQSRLMAPMSCSAIVSSLSEAFAFPRRVSISFFESWISSAQCRVRSPISALRAIGTGATRRW</sequence>
<name>A0A0L8N254_STRVG</name>
<gene>
    <name evidence="1" type="ORF">ADK75_06465</name>
</gene>
<dbReference type="RefSeq" id="WP_053168811.1">
    <property type="nucleotide sequence ID" value="NZ_LGUV01000036.1"/>
</dbReference>
<evidence type="ECO:0000313" key="1">
    <source>
        <dbReference type="EMBL" id="KOG56759.1"/>
    </source>
</evidence>
<comment type="caution">
    <text evidence="1">The sequence shown here is derived from an EMBL/GenBank/DDBJ whole genome shotgun (WGS) entry which is preliminary data.</text>
</comment>
<dbReference type="AlphaFoldDB" id="A0A0L8N254"/>
<dbReference type="EMBL" id="LGUV01000036">
    <property type="protein sequence ID" value="KOG56759.1"/>
    <property type="molecule type" value="Genomic_DNA"/>
</dbReference>
<organism evidence="1 2">
    <name type="scientific">Streptomyces virginiae</name>
    <name type="common">Streptomyces cinnamonensis</name>
    <dbReference type="NCBI Taxonomy" id="1961"/>
    <lineage>
        <taxon>Bacteria</taxon>
        <taxon>Bacillati</taxon>
        <taxon>Actinomycetota</taxon>
        <taxon>Actinomycetes</taxon>
        <taxon>Kitasatosporales</taxon>
        <taxon>Streptomycetaceae</taxon>
        <taxon>Streptomyces</taxon>
    </lineage>
</organism>
<protein>
    <submittedName>
        <fullName evidence="1">Uncharacterized protein</fullName>
    </submittedName>
</protein>
<accession>A0A0L8N254</accession>
<dbReference type="Proteomes" id="UP000037084">
    <property type="component" value="Unassembled WGS sequence"/>
</dbReference>
<reference evidence="2" key="1">
    <citation type="submission" date="2015-07" db="EMBL/GenBank/DDBJ databases">
        <authorList>
            <consortium name="Consortium for Microbial Forensics and Genomics (microFORGE)"/>
            <person name="Knight B.M."/>
            <person name="Roberts D.P."/>
            <person name="Lin D."/>
            <person name="Hari K."/>
            <person name="Fletcher J."/>
            <person name="Melcher U."/>
            <person name="Blagden T."/>
            <person name="Winegar R.A."/>
        </authorList>
    </citation>
    <scope>NUCLEOTIDE SEQUENCE [LARGE SCALE GENOMIC DNA]</scope>
    <source>
        <strain evidence="2">NRRL B-1447</strain>
    </source>
</reference>